<feature type="site" description="Lowers pKa of active site Tyr" evidence="3">
    <location>
        <position position="77"/>
    </location>
</feature>
<sequence>MPRLAFGTGTKWYKTNGNESRDIREDFVECVVSALEAGFTHIDTAEMYGTEREVGVALDRFLSKSGKKRSDVFITAKIADPANLSLRCKQSLERLGPAMAGYIDLYLLHSPFWDYFSPDSSQPMKTVWTELESLVHSGLVRSIGVSNFRIQDLQALADTNPSIPPACNQIEHHAYLQQLDLIQFGKTVFPGMQVSAFGQLRPLQYFAEKGDVKAVVDEIASRKSVTASQVLIAWGLQLGFVQVTTTDKKERLVEAVAAQSIELTEQEMDAIRNAGLGHLHRYHMCLPGVHELVKFEMTVDEFYAAWK</sequence>
<dbReference type="InterPro" id="IPR018170">
    <property type="entry name" value="Aldo/ket_reductase_CS"/>
</dbReference>
<evidence type="ECO:0000313" key="5">
    <source>
        <dbReference type="EMBL" id="ORY52571.1"/>
    </source>
</evidence>
<organism evidence="5 6">
    <name type="scientific">Rhizoclosmatium globosum</name>
    <dbReference type="NCBI Taxonomy" id="329046"/>
    <lineage>
        <taxon>Eukaryota</taxon>
        <taxon>Fungi</taxon>
        <taxon>Fungi incertae sedis</taxon>
        <taxon>Chytridiomycota</taxon>
        <taxon>Chytridiomycota incertae sedis</taxon>
        <taxon>Chytridiomycetes</taxon>
        <taxon>Chytridiales</taxon>
        <taxon>Chytriomycetaceae</taxon>
        <taxon>Rhizoclosmatium</taxon>
    </lineage>
</organism>
<dbReference type="InterPro" id="IPR036812">
    <property type="entry name" value="NAD(P)_OxRdtase_dom_sf"/>
</dbReference>
<reference evidence="5 6" key="1">
    <citation type="submission" date="2016-07" db="EMBL/GenBank/DDBJ databases">
        <title>Pervasive Adenine N6-methylation of Active Genes in Fungi.</title>
        <authorList>
            <consortium name="DOE Joint Genome Institute"/>
            <person name="Mondo S.J."/>
            <person name="Dannebaum R.O."/>
            <person name="Kuo R.C."/>
            <person name="Labutti K."/>
            <person name="Haridas S."/>
            <person name="Kuo A."/>
            <person name="Salamov A."/>
            <person name="Ahrendt S.R."/>
            <person name="Lipzen A."/>
            <person name="Sullivan W."/>
            <person name="Andreopoulos W.B."/>
            <person name="Clum A."/>
            <person name="Lindquist E."/>
            <person name="Daum C."/>
            <person name="Ramamoorthy G.K."/>
            <person name="Gryganskyi A."/>
            <person name="Culley D."/>
            <person name="Magnuson J.K."/>
            <person name="James T.Y."/>
            <person name="O'Malley M.A."/>
            <person name="Stajich J.E."/>
            <person name="Spatafora J.W."/>
            <person name="Visel A."/>
            <person name="Grigoriev I.V."/>
        </authorList>
    </citation>
    <scope>NUCLEOTIDE SEQUENCE [LARGE SCALE GENOMIC DNA]</scope>
    <source>
        <strain evidence="5 6">JEL800</strain>
    </source>
</reference>
<evidence type="ECO:0000256" key="3">
    <source>
        <dbReference type="PIRSR" id="PIRSR000097-3"/>
    </source>
</evidence>
<accession>A0A1Y2CZW7</accession>
<evidence type="ECO:0000313" key="6">
    <source>
        <dbReference type="Proteomes" id="UP000193642"/>
    </source>
</evidence>
<evidence type="ECO:0000259" key="4">
    <source>
        <dbReference type="Pfam" id="PF00248"/>
    </source>
</evidence>
<feature type="domain" description="NADP-dependent oxidoreductase" evidence="4">
    <location>
        <begin position="20"/>
        <end position="273"/>
    </location>
</feature>
<keyword evidence="6" id="KW-1185">Reference proteome</keyword>
<evidence type="ECO:0000256" key="2">
    <source>
        <dbReference type="PIRSR" id="PIRSR000097-2"/>
    </source>
</evidence>
<gene>
    <name evidence="5" type="ORF">BCR33DRAFT_733253</name>
</gene>
<dbReference type="STRING" id="329046.A0A1Y2CZW7"/>
<evidence type="ECO:0000256" key="1">
    <source>
        <dbReference type="PIRSR" id="PIRSR000097-1"/>
    </source>
</evidence>
<dbReference type="OrthoDB" id="416253at2759"/>
<dbReference type="PIRSF" id="PIRSF000097">
    <property type="entry name" value="AKR"/>
    <property type="match status" value="1"/>
</dbReference>
<dbReference type="PANTHER" id="PTHR11732">
    <property type="entry name" value="ALDO/KETO REDUCTASE"/>
    <property type="match status" value="1"/>
</dbReference>
<proteinExistence type="predicted"/>
<dbReference type="AlphaFoldDB" id="A0A1Y2CZW7"/>
<dbReference type="PROSITE" id="PS00062">
    <property type="entry name" value="ALDOKETO_REDUCTASE_2"/>
    <property type="match status" value="1"/>
</dbReference>
<feature type="binding site" evidence="2">
    <location>
        <position position="109"/>
    </location>
    <ligand>
        <name>substrate</name>
    </ligand>
</feature>
<dbReference type="SUPFAM" id="SSF51430">
    <property type="entry name" value="NAD(P)-linked oxidoreductase"/>
    <property type="match status" value="1"/>
</dbReference>
<name>A0A1Y2CZW7_9FUNG</name>
<feature type="active site" description="Proton donor" evidence="1">
    <location>
        <position position="48"/>
    </location>
</feature>
<dbReference type="Gene3D" id="3.20.20.100">
    <property type="entry name" value="NADP-dependent oxidoreductase domain"/>
    <property type="match status" value="1"/>
</dbReference>
<dbReference type="Pfam" id="PF00248">
    <property type="entry name" value="Aldo_ket_red"/>
    <property type="match status" value="1"/>
</dbReference>
<dbReference type="Proteomes" id="UP000193642">
    <property type="component" value="Unassembled WGS sequence"/>
</dbReference>
<dbReference type="GO" id="GO:0016491">
    <property type="term" value="F:oxidoreductase activity"/>
    <property type="evidence" value="ECO:0007669"/>
    <property type="project" value="InterPro"/>
</dbReference>
<dbReference type="InterPro" id="IPR023210">
    <property type="entry name" value="NADP_OxRdtase_dom"/>
</dbReference>
<dbReference type="InterPro" id="IPR020471">
    <property type="entry name" value="AKR"/>
</dbReference>
<dbReference type="PRINTS" id="PR00069">
    <property type="entry name" value="ALDKETRDTASE"/>
</dbReference>
<comment type="caution">
    <text evidence="5">The sequence shown here is derived from an EMBL/GenBank/DDBJ whole genome shotgun (WGS) entry which is preliminary data.</text>
</comment>
<dbReference type="EMBL" id="MCGO01000003">
    <property type="protein sequence ID" value="ORY52571.1"/>
    <property type="molecule type" value="Genomic_DNA"/>
</dbReference>
<protein>
    <submittedName>
        <fullName evidence="5">Aldo/keto reductase</fullName>
    </submittedName>
</protein>